<protein>
    <recommendedName>
        <fullName evidence="4">Flagellar basal-body rod protein FlgF</fullName>
    </recommendedName>
</protein>
<evidence type="ECO:0000256" key="4">
    <source>
        <dbReference type="RuleBase" id="RU362116"/>
    </source>
</evidence>
<dbReference type="InterPro" id="IPR001444">
    <property type="entry name" value="Flag_bb_rod_N"/>
</dbReference>
<evidence type="ECO:0000256" key="1">
    <source>
        <dbReference type="ARBA" id="ARBA00004117"/>
    </source>
</evidence>
<dbReference type="RefSeq" id="WP_176622027.1">
    <property type="nucleotide sequence ID" value="NZ_JABXXQ010000026.1"/>
</dbReference>
<dbReference type="Pfam" id="PF00460">
    <property type="entry name" value="Flg_bb_rod"/>
    <property type="match status" value="1"/>
</dbReference>
<dbReference type="NCBIfam" id="TIGR03506">
    <property type="entry name" value="FlgEFG_subfam"/>
    <property type="match status" value="1"/>
</dbReference>
<reference evidence="9 11" key="1">
    <citation type="submission" date="2020-06" db="EMBL/GenBank/DDBJ databases">
        <title>Description of novel acetic acid bacteria.</title>
        <authorList>
            <person name="Sombolestani A."/>
        </authorList>
    </citation>
    <scope>NUCLEOTIDE SEQUENCE [LARGE SCALE GENOMIC DNA]</scope>
    <source>
        <strain evidence="9 11">LMG 26838</strain>
    </source>
</reference>
<feature type="domain" description="Flagellar basal body rod protein N-terminal" evidence="5">
    <location>
        <begin position="8"/>
        <end position="35"/>
    </location>
</feature>
<evidence type="ECO:0000259" key="6">
    <source>
        <dbReference type="Pfam" id="PF06429"/>
    </source>
</evidence>
<evidence type="ECO:0000259" key="7">
    <source>
        <dbReference type="Pfam" id="PF22692"/>
    </source>
</evidence>
<dbReference type="Proteomes" id="UP000557688">
    <property type="component" value="Unassembled WGS sequence"/>
</dbReference>
<dbReference type="InterPro" id="IPR019776">
    <property type="entry name" value="Flagellar_basal_body_rod_CS"/>
</dbReference>
<organism evidence="8 10">
    <name type="scientific">Endobacter medicaginis</name>
    <dbReference type="NCBI Taxonomy" id="1181271"/>
    <lineage>
        <taxon>Bacteria</taxon>
        <taxon>Pseudomonadati</taxon>
        <taxon>Pseudomonadota</taxon>
        <taxon>Alphaproteobacteria</taxon>
        <taxon>Acetobacterales</taxon>
        <taxon>Acetobacteraceae</taxon>
        <taxon>Endobacter</taxon>
    </lineage>
</organism>
<dbReference type="Pfam" id="PF22692">
    <property type="entry name" value="LlgE_F_G_D1"/>
    <property type="match status" value="1"/>
</dbReference>
<dbReference type="NCBIfam" id="TIGR02490">
    <property type="entry name" value="flgF"/>
    <property type="match status" value="1"/>
</dbReference>
<evidence type="ECO:0000259" key="5">
    <source>
        <dbReference type="Pfam" id="PF00460"/>
    </source>
</evidence>
<dbReference type="InterPro" id="IPR012836">
    <property type="entry name" value="FlgF"/>
</dbReference>
<reference evidence="8 10" key="2">
    <citation type="submission" date="2020-08" db="EMBL/GenBank/DDBJ databases">
        <title>Genomic Encyclopedia of Type Strains, Phase III (KMG-III): the genomes of soil and plant-associated and newly described type strains.</title>
        <authorList>
            <person name="Whitman W."/>
        </authorList>
    </citation>
    <scope>NUCLEOTIDE SEQUENCE [LARGE SCALE GENOMIC DNA]</scope>
    <source>
        <strain evidence="8 10">CECT 8088</strain>
    </source>
</reference>
<name>A0A839V2U3_9PROT</name>
<evidence type="ECO:0000313" key="10">
    <source>
        <dbReference type="Proteomes" id="UP000557688"/>
    </source>
</evidence>
<evidence type="ECO:0000256" key="2">
    <source>
        <dbReference type="ARBA" id="ARBA00009677"/>
    </source>
</evidence>
<feature type="domain" description="Flagellar basal-body/hook protein C-terminal" evidence="6">
    <location>
        <begin position="191"/>
        <end position="234"/>
    </location>
</feature>
<dbReference type="InterPro" id="IPR020013">
    <property type="entry name" value="Flagellar_FlgE/F/G"/>
</dbReference>
<dbReference type="EMBL" id="JABXXQ010000026">
    <property type="protein sequence ID" value="NVN29302.1"/>
    <property type="molecule type" value="Genomic_DNA"/>
</dbReference>
<dbReference type="Pfam" id="PF06429">
    <property type="entry name" value="Flg_bbr_C"/>
    <property type="match status" value="1"/>
</dbReference>
<dbReference type="InterPro" id="IPR053967">
    <property type="entry name" value="LlgE_F_G-like_D1"/>
</dbReference>
<dbReference type="InterPro" id="IPR010930">
    <property type="entry name" value="Flg_bb/hook_C_dom"/>
</dbReference>
<gene>
    <name evidence="9" type="primary">flgF</name>
    <name evidence="8" type="ORF">FHR90_001724</name>
    <name evidence="9" type="ORF">HUK83_02975</name>
</gene>
<dbReference type="Proteomes" id="UP000565205">
    <property type="component" value="Unassembled WGS sequence"/>
</dbReference>
<dbReference type="InterPro" id="IPR037925">
    <property type="entry name" value="FlgE/F/G-like"/>
</dbReference>
<accession>A0A839V2U3</accession>
<keyword evidence="8" id="KW-0969">Cilium</keyword>
<comment type="subcellular location">
    <subcellularLocation>
        <location evidence="1 4">Bacterial flagellum basal body</location>
    </subcellularLocation>
</comment>
<comment type="subunit">
    <text evidence="4">The basal body constitutes a major portion of the flagellar organelle and consists of five rings (E,L,P,S, and M) mounted on a central rod. The rod consists of about 26 subunits of FlgG in the distal portion, and FlgB, FlgC and FlgF are thought to build up the proximal portion of the rod with about 6 subunits each.</text>
</comment>
<evidence type="ECO:0000313" key="9">
    <source>
        <dbReference type="EMBL" id="NVN29302.1"/>
    </source>
</evidence>
<dbReference type="EMBL" id="JACHXV010000005">
    <property type="protein sequence ID" value="MBB3173892.1"/>
    <property type="molecule type" value="Genomic_DNA"/>
</dbReference>
<dbReference type="PANTHER" id="PTHR30435">
    <property type="entry name" value="FLAGELLAR PROTEIN"/>
    <property type="match status" value="1"/>
</dbReference>
<keyword evidence="8" id="KW-0966">Cell projection</keyword>
<evidence type="ECO:0000256" key="3">
    <source>
        <dbReference type="ARBA" id="ARBA00023143"/>
    </source>
</evidence>
<evidence type="ECO:0000313" key="11">
    <source>
        <dbReference type="Proteomes" id="UP000565205"/>
    </source>
</evidence>
<comment type="caution">
    <text evidence="8">The sequence shown here is derived from an EMBL/GenBank/DDBJ whole genome shotgun (WGS) entry which is preliminary data.</text>
</comment>
<feature type="domain" description="Flagellar hook protein FlgE/F/G-like D1" evidence="7">
    <location>
        <begin position="82"/>
        <end position="147"/>
    </location>
</feature>
<keyword evidence="8" id="KW-0282">Flagellum</keyword>
<comment type="similarity">
    <text evidence="2 4">Belongs to the flagella basal body rod proteins family.</text>
</comment>
<dbReference type="SUPFAM" id="SSF117143">
    <property type="entry name" value="Flagellar hook protein flgE"/>
    <property type="match status" value="1"/>
</dbReference>
<dbReference type="PROSITE" id="PS00588">
    <property type="entry name" value="FLAGELLA_BB_ROD"/>
    <property type="match status" value="1"/>
</dbReference>
<dbReference type="PANTHER" id="PTHR30435:SF19">
    <property type="entry name" value="FLAGELLAR BASAL-BODY ROD PROTEIN FLGG"/>
    <property type="match status" value="1"/>
</dbReference>
<keyword evidence="10" id="KW-1185">Reference proteome</keyword>
<proteinExistence type="inferred from homology"/>
<keyword evidence="3 4" id="KW-0975">Bacterial flagellum</keyword>
<dbReference type="AlphaFoldDB" id="A0A839V2U3"/>
<dbReference type="GO" id="GO:0030694">
    <property type="term" value="C:bacterial-type flagellum basal body, rod"/>
    <property type="evidence" value="ECO:0007669"/>
    <property type="project" value="UniProtKB-UniRule"/>
</dbReference>
<evidence type="ECO:0000313" key="8">
    <source>
        <dbReference type="EMBL" id="MBB3173892.1"/>
    </source>
</evidence>
<dbReference type="GO" id="GO:0071978">
    <property type="term" value="P:bacterial-type flagellum-dependent swarming motility"/>
    <property type="evidence" value="ECO:0007669"/>
    <property type="project" value="TreeGrafter"/>
</dbReference>
<sequence length="242" mass="26085">MDNPTYITLSRLVAQQRSIDVTANNIANANTAGFKSERMLFSDWISRQDHGAAPIQFVQDRATYRQQQEGALTQTGNPLDFAVQGSGYFTVQTDAGLRLTRAGQFTLRSDGTITDATGNALLDDARRPISVAAGDTRLSMSADGVLSSENGRIARIGIVSVADPAQIKGEGGGLLNPGNATLDTIAAPKVVQGAIESSNVQPVLEMTRMMREQREFEFTTQFVQSEATREQSAIDALTRQTT</sequence>